<evidence type="ECO:0000256" key="3">
    <source>
        <dbReference type="ARBA" id="ARBA00023125"/>
    </source>
</evidence>
<keyword evidence="2" id="KW-0229">DNA integration</keyword>
<dbReference type="GO" id="GO:0006310">
    <property type="term" value="P:DNA recombination"/>
    <property type="evidence" value="ECO:0007669"/>
    <property type="project" value="UniProtKB-KW"/>
</dbReference>
<evidence type="ECO:0000256" key="4">
    <source>
        <dbReference type="ARBA" id="ARBA00023172"/>
    </source>
</evidence>
<accession>A0A1J5DZY0</accession>
<dbReference type="InterPro" id="IPR004107">
    <property type="entry name" value="Integrase_SAM-like_N"/>
</dbReference>
<dbReference type="Proteomes" id="UP000183085">
    <property type="component" value="Unassembled WGS sequence"/>
</dbReference>
<keyword evidence="3" id="KW-0238">DNA-binding</keyword>
<dbReference type="PANTHER" id="PTHR30349">
    <property type="entry name" value="PHAGE INTEGRASE-RELATED"/>
    <property type="match status" value="1"/>
</dbReference>
<dbReference type="SUPFAM" id="SSF56349">
    <property type="entry name" value="DNA breaking-rejoining enzymes"/>
    <property type="match status" value="1"/>
</dbReference>
<dbReference type="InterPro" id="IPR002104">
    <property type="entry name" value="Integrase_catalytic"/>
</dbReference>
<evidence type="ECO:0000313" key="6">
    <source>
        <dbReference type="EMBL" id="OIP41708.1"/>
    </source>
</evidence>
<dbReference type="InterPro" id="IPR013762">
    <property type="entry name" value="Integrase-like_cat_sf"/>
</dbReference>
<evidence type="ECO:0000259" key="5">
    <source>
        <dbReference type="PROSITE" id="PS51898"/>
    </source>
</evidence>
<comment type="caution">
    <text evidence="6">The sequence shown here is derived from an EMBL/GenBank/DDBJ whole genome shotgun (WGS) entry which is preliminary data.</text>
</comment>
<evidence type="ECO:0000256" key="1">
    <source>
        <dbReference type="ARBA" id="ARBA00008857"/>
    </source>
</evidence>
<dbReference type="GO" id="GO:0003677">
    <property type="term" value="F:DNA binding"/>
    <property type="evidence" value="ECO:0007669"/>
    <property type="project" value="UniProtKB-KW"/>
</dbReference>
<feature type="domain" description="Tyr recombinase" evidence="5">
    <location>
        <begin position="98"/>
        <end position="281"/>
    </location>
</feature>
<dbReference type="InterPro" id="IPR011010">
    <property type="entry name" value="DNA_brk_join_enz"/>
</dbReference>
<dbReference type="PANTHER" id="PTHR30349:SF64">
    <property type="entry name" value="PROPHAGE INTEGRASE INTD-RELATED"/>
    <property type="match status" value="1"/>
</dbReference>
<comment type="similarity">
    <text evidence="1">Belongs to the 'phage' integrase family.</text>
</comment>
<evidence type="ECO:0000256" key="2">
    <source>
        <dbReference type="ARBA" id="ARBA00022908"/>
    </source>
</evidence>
<dbReference type="Gene3D" id="1.10.150.130">
    <property type="match status" value="1"/>
</dbReference>
<gene>
    <name evidence="6" type="ORF">AUJ95_02840</name>
</gene>
<dbReference type="Pfam" id="PF13495">
    <property type="entry name" value="Phage_int_SAM_4"/>
    <property type="match status" value="1"/>
</dbReference>
<dbReference type="InterPro" id="IPR010998">
    <property type="entry name" value="Integrase_recombinase_N"/>
</dbReference>
<dbReference type="Gene3D" id="1.10.443.10">
    <property type="entry name" value="Intergrase catalytic core"/>
    <property type="match status" value="1"/>
</dbReference>
<dbReference type="InterPro" id="IPR050090">
    <property type="entry name" value="Tyrosine_recombinase_XerCD"/>
</dbReference>
<organism evidence="6 7">
    <name type="scientific">Candidatus Desantisbacteria bacterium CG2_30_40_21</name>
    <dbReference type="NCBI Taxonomy" id="1817895"/>
    <lineage>
        <taxon>Bacteria</taxon>
        <taxon>Candidatus Desantisiibacteriota</taxon>
    </lineage>
</organism>
<proteinExistence type="inferred from homology"/>
<sequence length="288" mass="33304">MSELRQRMTEDLQLRGMSERTQEMSVRAVRQLAEHYHKSPDKKLKEELRSYFLYIKNVKKYSRATSTIALCGIKFFYEQTLKVKWTTLTFVRAPREKKLPDILSREEVQCILKNIRLQRYRACLQTIYSCGLRLQEGTNLQVQDMDSARMLIHLRGGKGNKDRYVPLPQKTLDVLREYWKTHRNPVWIFPAPGRGGIGMSIANEPMPKGSVQGAFRLALKESGIHKHASVHTLRHSYATHLLEAGINLRLIQEYLGHNSLQTTSIYAHLTQKAQEMAAEHINSLMNSL</sequence>
<dbReference type="GO" id="GO:0015074">
    <property type="term" value="P:DNA integration"/>
    <property type="evidence" value="ECO:0007669"/>
    <property type="project" value="UniProtKB-KW"/>
</dbReference>
<dbReference type="Pfam" id="PF00589">
    <property type="entry name" value="Phage_integrase"/>
    <property type="match status" value="1"/>
</dbReference>
<dbReference type="EMBL" id="MNYI01000072">
    <property type="protein sequence ID" value="OIP41708.1"/>
    <property type="molecule type" value="Genomic_DNA"/>
</dbReference>
<evidence type="ECO:0000313" key="7">
    <source>
        <dbReference type="Proteomes" id="UP000183085"/>
    </source>
</evidence>
<keyword evidence="4" id="KW-0233">DNA recombination</keyword>
<dbReference type="STRING" id="1817895.AUJ95_02840"/>
<name>A0A1J5DZY0_9BACT</name>
<protein>
    <recommendedName>
        <fullName evidence="5">Tyr recombinase domain-containing protein</fullName>
    </recommendedName>
</protein>
<dbReference type="PROSITE" id="PS51898">
    <property type="entry name" value="TYR_RECOMBINASE"/>
    <property type="match status" value="1"/>
</dbReference>
<dbReference type="AlphaFoldDB" id="A0A1J5DZY0"/>
<reference evidence="6 7" key="1">
    <citation type="journal article" date="2016" name="Environ. Microbiol.">
        <title>Genomic resolution of a cold subsurface aquifer community provides metabolic insights for novel microbes adapted to high CO concentrations.</title>
        <authorList>
            <person name="Probst A.J."/>
            <person name="Castelle C.J."/>
            <person name="Singh A."/>
            <person name="Brown C.T."/>
            <person name="Anantharaman K."/>
            <person name="Sharon I."/>
            <person name="Hug L.A."/>
            <person name="Burstein D."/>
            <person name="Emerson J.B."/>
            <person name="Thomas B.C."/>
            <person name="Banfield J.F."/>
        </authorList>
    </citation>
    <scope>NUCLEOTIDE SEQUENCE [LARGE SCALE GENOMIC DNA]</scope>
    <source>
        <strain evidence="6">CG2_30_40_21</strain>
    </source>
</reference>